<dbReference type="PANTHER" id="PTHR16024">
    <property type="entry name" value="XK-RELATED PROTEIN"/>
    <property type="match status" value="1"/>
</dbReference>
<feature type="transmembrane region" description="Helical" evidence="8">
    <location>
        <begin position="533"/>
        <end position="552"/>
    </location>
</feature>
<feature type="transmembrane region" description="Helical" evidence="8">
    <location>
        <begin position="580"/>
        <end position="602"/>
    </location>
</feature>
<evidence type="ECO:0000256" key="4">
    <source>
        <dbReference type="ARBA" id="ARBA00022692"/>
    </source>
</evidence>
<feature type="compositionally biased region" description="Basic and acidic residues" evidence="7">
    <location>
        <begin position="12"/>
        <end position="21"/>
    </location>
</feature>
<dbReference type="InterPro" id="IPR018629">
    <property type="entry name" value="XK-rel"/>
</dbReference>
<sequence length="646" mass="67679">MPRGWVLGGSADGRERLHEGESSSAPQRRAAAAAARRPPPCPSSGVELAALGPPAGPSADSELGSETGSDSLCAFWRFALLLSCLLSLFDTASDVAVIVLLAHDRKWAGFGMTLGFTIVPNFVIGWYEAKELAGHGATPAAQALGLGLSCLGLGVVFTAVRAITDKDAHSGVGAAGFPVAHFRAVRLLEVMFESVPQAILQTYFAIEGDKLSFSGTLTIGEVLFRLSIMFSLVQIAFFLTSLETTGSSAFDGFSFAKLCTAATLLFVWRLGEVGSRVFLLSLFANGFAAWAAIVEVAAEGVLLLALVGVQQVLRWALRSRFKRLAQTESAGGTGRSRVDEIVVGLPPAVSGHQSWEEATRAAALAAVGADRPHPTPTHSRNTASIIDGSSAAGGSGGDASESDKNSEETTIIYDSTDGGGAGASAAAVIMVHGDPVPGPSPSPRAVVEAQCGPRHRRTATPQTLTDALTSPVLASIKEFKALGQGDYGLMAMGLPVFFVSDARGYNELGERTGLYEARTGQGLSNLSRGIIPAALYFTVRAISQVVIGMLIICGGKTSTHCSLADLAGDLKGWSDGTTRVAIVCSIVLTAMMWLGLGSYRWLVNHKRHAVLKQRANWAAVAEMNDDFENVDHHAAVGEKATAIDRN</sequence>
<evidence type="ECO:0000256" key="8">
    <source>
        <dbReference type="SAM" id="Phobius"/>
    </source>
</evidence>
<gene>
    <name evidence="9" type="ORF">PSIN1315_LOCUS9179</name>
</gene>
<dbReference type="InterPro" id="IPR050895">
    <property type="entry name" value="XK-related_scramblase"/>
</dbReference>
<feature type="region of interest" description="Disordered" evidence="7">
    <location>
        <begin position="1"/>
        <end position="63"/>
    </location>
</feature>
<evidence type="ECO:0000256" key="1">
    <source>
        <dbReference type="ARBA" id="ARBA00004651"/>
    </source>
</evidence>
<feature type="transmembrane region" description="Helical" evidence="8">
    <location>
        <begin position="139"/>
        <end position="160"/>
    </location>
</feature>
<proteinExistence type="inferred from homology"/>
<dbReference type="AlphaFoldDB" id="A0A7S3BRD4"/>
<dbReference type="GO" id="GO:0005886">
    <property type="term" value="C:plasma membrane"/>
    <property type="evidence" value="ECO:0007669"/>
    <property type="project" value="UniProtKB-SubCell"/>
</dbReference>
<protein>
    <submittedName>
        <fullName evidence="9">Uncharacterized protein</fullName>
    </submittedName>
</protein>
<feature type="transmembrane region" description="Helical" evidence="8">
    <location>
        <begin position="75"/>
        <end position="100"/>
    </location>
</feature>
<evidence type="ECO:0000256" key="2">
    <source>
        <dbReference type="ARBA" id="ARBA00008789"/>
    </source>
</evidence>
<keyword evidence="5 8" id="KW-1133">Transmembrane helix</keyword>
<keyword evidence="4 8" id="KW-0812">Transmembrane</keyword>
<evidence type="ECO:0000256" key="3">
    <source>
        <dbReference type="ARBA" id="ARBA00022475"/>
    </source>
</evidence>
<feature type="compositionally biased region" description="Low complexity" evidence="7">
    <location>
        <begin position="22"/>
        <end position="36"/>
    </location>
</feature>
<evidence type="ECO:0000313" key="9">
    <source>
        <dbReference type="EMBL" id="CAE0143083.1"/>
    </source>
</evidence>
<keyword evidence="6 8" id="KW-0472">Membrane</keyword>
<accession>A0A7S3BRD4</accession>
<name>A0A7S3BRD4_9VIRI</name>
<dbReference type="EMBL" id="HBHY01014294">
    <property type="protein sequence ID" value="CAE0143083.1"/>
    <property type="molecule type" value="Transcribed_RNA"/>
</dbReference>
<feature type="region of interest" description="Disordered" evidence="7">
    <location>
        <begin position="368"/>
        <end position="406"/>
    </location>
</feature>
<comment type="similarity">
    <text evidence="2">Belongs to the XK family.</text>
</comment>
<evidence type="ECO:0000256" key="6">
    <source>
        <dbReference type="ARBA" id="ARBA00023136"/>
    </source>
</evidence>
<dbReference type="PANTHER" id="PTHR16024:SF6">
    <property type="entry name" value="XK-RELATED PROTEIN"/>
    <property type="match status" value="1"/>
</dbReference>
<evidence type="ECO:0000256" key="7">
    <source>
        <dbReference type="SAM" id="MobiDB-lite"/>
    </source>
</evidence>
<feature type="transmembrane region" description="Helical" evidence="8">
    <location>
        <begin position="222"/>
        <end position="240"/>
    </location>
</feature>
<reference evidence="9" key="1">
    <citation type="submission" date="2021-01" db="EMBL/GenBank/DDBJ databases">
        <authorList>
            <person name="Corre E."/>
            <person name="Pelletier E."/>
            <person name="Niang G."/>
            <person name="Scheremetjew M."/>
            <person name="Finn R."/>
            <person name="Kale V."/>
            <person name="Holt S."/>
            <person name="Cochrane G."/>
            <person name="Meng A."/>
            <person name="Brown T."/>
            <person name="Cohen L."/>
        </authorList>
    </citation>
    <scope>NUCLEOTIDE SEQUENCE</scope>
    <source>
        <strain evidence="9">RCC927</strain>
    </source>
</reference>
<dbReference type="Pfam" id="PF09815">
    <property type="entry name" value="XK-related"/>
    <property type="match status" value="1"/>
</dbReference>
<comment type="subcellular location">
    <subcellularLocation>
        <location evidence="1">Cell membrane</location>
        <topology evidence="1">Multi-pass membrane protein</topology>
    </subcellularLocation>
</comment>
<feature type="transmembrane region" description="Helical" evidence="8">
    <location>
        <begin position="107"/>
        <end position="127"/>
    </location>
</feature>
<organism evidence="9">
    <name type="scientific">Prasinoderma singulare</name>
    <dbReference type="NCBI Taxonomy" id="676789"/>
    <lineage>
        <taxon>Eukaryota</taxon>
        <taxon>Viridiplantae</taxon>
        <taxon>Prasinodermophyta</taxon>
        <taxon>Prasinodermophyceae</taxon>
        <taxon>Prasinodermales</taxon>
        <taxon>Prasinodermaceae</taxon>
        <taxon>Prasinoderma</taxon>
    </lineage>
</organism>
<evidence type="ECO:0000256" key="5">
    <source>
        <dbReference type="ARBA" id="ARBA00022989"/>
    </source>
</evidence>
<keyword evidence="3" id="KW-1003">Cell membrane</keyword>
<feature type="compositionally biased region" description="Gly residues" evidence="7">
    <location>
        <begin position="1"/>
        <end position="11"/>
    </location>
</feature>